<dbReference type="SMART" id="SM00091">
    <property type="entry name" value="PAS"/>
    <property type="match status" value="2"/>
</dbReference>
<dbReference type="InterPro" id="IPR000700">
    <property type="entry name" value="PAS-assoc_C"/>
</dbReference>
<dbReference type="PROSITE" id="PS50109">
    <property type="entry name" value="HIS_KIN"/>
    <property type="match status" value="1"/>
</dbReference>
<dbReference type="PROSITE" id="PS50113">
    <property type="entry name" value="PAC"/>
    <property type="match status" value="2"/>
</dbReference>
<dbReference type="Proteomes" id="UP000190888">
    <property type="component" value="Unassembled WGS sequence"/>
</dbReference>
<dbReference type="AlphaFoldDB" id="A0A1T4KCI0"/>
<evidence type="ECO:0000256" key="3">
    <source>
        <dbReference type="ARBA" id="ARBA00022553"/>
    </source>
</evidence>
<evidence type="ECO:0000259" key="8">
    <source>
        <dbReference type="PROSITE" id="PS50113"/>
    </source>
</evidence>
<dbReference type="EMBL" id="FUWH01000001">
    <property type="protein sequence ID" value="SJZ40015.1"/>
    <property type="molecule type" value="Genomic_DNA"/>
</dbReference>
<organism evidence="9 10">
    <name type="scientific">Sediminibacterium ginsengisoli</name>
    <dbReference type="NCBI Taxonomy" id="413434"/>
    <lineage>
        <taxon>Bacteria</taxon>
        <taxon>Pseudomonadati</taxon>
        <taxon>Bacteroidota</taxon>
        <taxon>Chitinophagia</taxon>
        <taxon>Chitinophagales</taxon>
        <taxon>Chitinophagaceae</taxon>
        <taxon>Sediminibacterium</taxon>
    </lineage>
</organism>
<dbReference type="Pfam" id="PF00512">
    <property type="entry name" value="HisKA"/>
    <property type="match status" value="1"/>
</dbReference>
<dbReference type="InterPro" id="IPR035965">
    <property type="entry name" value="PAS-like_dom_sf"/>
</dbReference>
<dbReference type="PROSITE" id="PS50112">
    <property type="entry name" value="PAS"/>
    <property type="match status" value="1"/>
</dbReference>
<dbReference type="PRINTS" id="PR00344">
    <property type="entry name" value="BCTRLSENSOR"/>
</dbReference>
<evidence type="ECO:0000313" key="10">
    <source>
        <dbReference type="Proteomes" id="UP000190888"/>
    </source>
</evidence>
<feature type="domain" description="PAS" evidence="7">
    <location>
        <begin position="17"/>
        <end position="88"/>
    </location>
</feature>
<evidence type="ECO:0000259" key="7">
    <source>
        <dbReference type="PROSITE" id="PS50112"/>
    </source>
</evidence>
<dbReference type="InterPro" id="IPR036097">
    <property type="entry name" value="HisK_dim/P_sf"/>
</dbReference>
<evidence type="ECO:0000256" key="4">
    <source>
        <dbReference type="ARBA" id="ARBA00022679"/>
    </source>
</evidence>
<protein>
    <recommendedName>
        <fullName evidence="2">histidine kinase</fullName>
        <ecNumber evidence="2">2.7.13.3</ecNumber>
    </recommendedName>
</protein>
<dbReference type="CDD" id="cd00130">
    <property type="entry name" value="PAS"/>
    <property type="match status" value="2"/>
</dbReference>
<feature type="domain" description="PAC" evidence="8">
    <location>
        <begin position="93"/>
        <end position="146"/>
    </location>
</feature>
<dbReference type="SMART" id="SM00387">
    <property type="entry name" value="HATPase_c"/>
    <property type="match status" value="1"/>
</dbReference>
<dbReference type="InterPro" id="IPR052162">
    <property type="entry name" value="Sensor_kinase/Photoreceptor"/>
</dbReference>
<dbReference type="InterPro" id="IPR036890">
    <property type="entry name" value="HATPase_C_sf"/>
</dbReference>
<dbReference type="InterPro" id="IPR000014">
    <property type="entry name" value="PAS"/>
</dbReference>
<dbReference type="SUPFAM" id="SSF55785">
    <property type="entry name" value="PYP-like sensor domain (PAS domain)"/>
    <property type="match status" value="2"/>
</dbReference>
<dbReference type="Gene3D" id="3.30.565.10">
    <property type="entry name" value="Histidine kinase-like ATPase, C-terminal domain"/>
    <property type="match status" value="1"/>
</dbReference>
<gene>
    <name evidence="9" type="ORF">SAMN04488132_101607</name>
</gene>
<keyword evidence="4" id="KW-0808">Transferase</keyword>
<dbReference type="SUPFAM" id="SSF47384">
    <property type="entry name" value="Homodimeric domain of signal transducing histidine kinase"/>
    <property type="match status" value="1"/>
</dbReference>
<sequence length="530" mass="60498">MNLTPTNQPGEERMRTLKERIQLAVEVTGLGTWEYDPVTHNISVDQQCRHLFGITPEEDATTERMLSVFHPEDLLRRQEALKSALAGENDGTYDLIYRIHPYGKDSTRWIRSKGKVFFTKNGTSYRLIGTMLDVTQQVLSEQLLKESEARFRLAADSTTAMIRMCNGDLKCNYFNKSWLEFRGRNAEQEKDTGWLTGIHPADKERFLLICQDHMTARSNFSIEYRLADKDGQYRWIADAVIARFSPEGFFEGYISTCTDIHDQKISTQELEKLITERTHSLQHAVHQLEVSNENLEEFAYIASHDLQEPLRKIRVFSSRLLEYRDSIDIATRDKYLAKITDAAERMGQLIRDVLDYSKLKDNAIPMAPVDLGEVMNGIIAEFELQIEEKKATLSVGKMPVINGIAYRMHQLFHNLFSNALKFSKKDTPPEITVSAKILPAEEIASYPGLSQQYHYTRITFTDNGIGFDPAFAEKAFQIFQRLHTRDSYEGTGIGLALCRKIVLNHQGIITARSGENAGTSFIIILPLAHQ</sequence>
<dbReference type="GO" id="GO:0000155">
    <property type="term" value="F:phosphorelay sensor kinase activity"/>
    <property type="evidence" value="ECO:0007669"/>
    <property type="project" value="InterPro"/>
</dbReference>
<keyword evidence="3" id="KW-0597">Phosphoprotein</keyword>
<dbReference type="RefSeq" id="WP_078829936.1">
    <property type="nucleotide sequence ID" value="NZ_FUWH01000001.1"/>
</dbReference>
<dbReference type="SMART" id="SM00086">
    <property type="entry name" value="PAC"/>
    <property type="match status" value="2"/>
</dbReference>
<feature type="domain" description="PAC" evidence="8">
    <location>
        <begin position="220"/>
        <end position="272"/>
    </location>
</feature>
<dbReference type="InterPro" id="IPR005467">
    <property type="entry name" value="His_kinase_dom"/>
</dbReference>
<evidence type="ECO:0000256" key="1">
    <source>
        <dbReference type="ARBA" id="ARBA00000085"/>
    </source>
</evidence>
<dbReference type="SMART" id="SM00388">
    <property type="entry name" value="HisKA"/>
    <property type="match status" value="1"/>
</dbReference>
<dbReference type="Pfam" id="PF02518">
    <property type="entry name" value="HATPase_c"/>
    <property type="match status" value="1"/>
</dbReference>
<dbReference type="Gene3D" id="3.30.450.20">
    <property type="entry name" value="PAS domain"/>
    <property type="match status" value="2"/>
</dbReference>
<keyword evidence="5" id="KW-0418">Kinase</keyword>
<dbReference type="InterPro" id="IPR003661">
    <property type="entry name" value="HisK_dim/P_dom"/>
</dbReference>
<dbReference type="NCBIfam" id="TIGR00229">
    <property type="entry name" value="sensory_box"/>
    <property type="match status" value="1"/>
</dbReference>
<dbReference type="FunFam" id="3.30.450.20:FF:000099">
    <property type="entry name" value="Sensory box sensor histidine kinase"/>
    <property type="match status" value="1"/>
</dbReference>
<dbReference type="EC" id="2.7.13.3" evidence="2"/>
<evidence type="ECO:0000313" key="9">
    <source>
        <dbReference type="EMBL" id="SJZ40015.1"/>
    </source>
</evidence>
<dbReference type="SUPFAM" id="SSF55874">
    <property type="entry name" value="ATPase domain of HSP90 chaperone/DNA topoisomerase II/histidine kinase"/>
    <property type="match status" value="1"/>
</dbReference>
<dbReference type="STRING" id="413434.SAMN04488132_101607"/>
<dbReference type="InterPro" id="IPR004358">
    <property type="entry name" value="Sig_transdc_His_kin-like_C"/>
</dbReference>
<comment type="catalytic activity">
    <reaction evidence="1">
        <text>ATP + protein L-histidine = ADP + protein N-phospho-L-histidine.</text>
        <dbReference type="EC" id="2.7.13.3"/>
    </reaction>
</comment>
<name>A0A1T4KCI0_9BACT</name>
<keyword evidence="10" id="KW-1185">Reference proteome</keyword>
<dbReference type="OrthoDB" id="607558at2"/>
<dbReference type="InterPro" id="IPR013655">
    <property type="entry name" value="PAS_fold_3"/>
</dbReference>
<dbReference type="CDD" id="cd00082">
    <property type="entry name" value="HisKA"/>
    <property type="match status" value="1"/>
</dbReference>
<feature type="domain" description="Histidine kinase" evidence="6">
    <location>
        <begin position="301"/>
        <end position="529"/>
    </location>
</feature>
<reference evidence="9 10" key="1">
    <citation type="submission" date="2017-02" db="EMBL/GenBank/DDBJ databases">
        <authorList>
            <person name="Peterson S.W."/>
        </authorList>
    </citation>
    <scope>NUCLEOTIDE SEQUENCE [LARGE SCALE GENOMIC DNA]</scope>
    <source>
        <strain evidence="9 10">DSM 22335</strain>
    </source>
</reference>
<dbReference type="PANTHER" id="PTHR43304:SF1">
    <property type="entry name" value="PAC DOMAIN-CONTAINING PROTEIN"/>
    <property type="match status" value="1"/>
</dbReference>
<dbReference type="InterPro" id="IPR001610">
    <property type="entry name" value="PAC"/>
</dbReference>
<evidence type="ECO:0000259" key="6">
    <source>
        <dbReference type="PROSITE" id="PS50109"/>
    </source>
</evidence>
<dbReference type="PANTHER" id="PTHR43304">
    <property type="entry name" value="PHYTOCHROME-LIKE PROTEIN CPH1"/>
    <property type="match status" value="1"/>
</dbReference>
<dbReference type="Pfam" id="PF08447">
    <property type="entry name" value="PAS_3"/>
    <property type="match status" value="2"/>
</dbReference>
<evidence type="ECO:0000256" key="5">
    <source>
        <dbReference type="ARBA" id="ARBA00022777"/>
    </source>
</evidence>
<accession>A0A1T4KCI0</accession>
<dbReference type="Gene3D" id="1.10.287.130">
    <property type="match status" value="1"/>
</dbReference>
<dbReference type="InterPro" id="IPR003594">
    <property type="entry name" value="HATPase_dom"/>
</dbReference>
<proteinExistence type="predicted"/>
<evidence type="ECO:0000256" key="2">
    <source>
        <dbReference type="ARBA" id="ARBA00012438"/>
    </source>
</evidence>